<evidence type="ECO:0000256" key="4">
    <source>
        <dbReference type="ARBA" id="ARBA00023054"/>
    </source>
</evidence>
<evidence type="ECO:0000313" key="8">
    <source>
        <dbReference type="EMBL" id="WOH10817.1"/>
    </source>
</evidence>
<feature type="coiled-coil region" evidence="6">
    <location>
        <begin position="186"/>
        <end position="213"/>
    </location>
</feature>
<keyword evidence="2" id="KW-0217">Developmental protein</keyword>
<feature type="region of interest" description="Disordered" evidence="7">
    <location>
        <begin position="1"/>
        <end position="35"/>
    </location>
</feature>
<evidence type="ECO:0000256" key="7">
    <source>
        <dbReference type="SAM" id="MobiDB-lite"/>
    </source>
</evidence>
<accession>A0AAF0XPE9</accession>
<gene>
    <name evidence="8" type="ORF">DCAR_0730290</name>
</gene>
<evidence type="ECO:0000256" key="1">
    <source>
        <dbReference type="ARBA" id="ARBA00005405"/>
    </source>
</evidence>
<name>A0AAF0XPE9_DAUCS</name>
<evidence type="ECO:0000256" key="6">
    <source>
        <dbReference type="SAM" id="Coils"/>
    </source>
</evidence>
<dbReference type="GO" id="GO:0009908">
    <property type="term" value="P:flower development"/>
    <property type="evidence" value="ECO:0007669"/>
    <property type="project" value="UniProtKB-KW"/>
</dbReference>
<evidence type="ECO:0000256" key="5">
    <source>
        <dbReference type="ARBA" id="ARBA00023089"/>
    </source>
</evidence>
<evidence type="ECO:0000313" key="9">
    <source>
        <dbReference type="Proteomes" id="UP000077755"/>
    </source>
</evidence>
<keyword evidence="9" id="KW-1185">Reference proteome</keyword>
<dbReference type="GO" id="GO:0030154">
    <property type="term" value="P:cell differentiation"/>
    <property type="evidence" value="ECO:0007669"/>
    <property type="project" value="UniProtKB-KW"/>
</dbReference>
<organism evidence="8 9">
    <name type="scientific">Daucus carota subsp. sativus</name>
    <name type="common">Carrot</name>
    <dbReference type="NCBI Taxonomy" id="79200"/>
    <lineage>
        <taxon>Eukaryota</taxon>
        <taxon>Viridiplantae</taxon>
        <taxon>Streptophyta</taxon>
        <taxon>Embryophyta</taxon>
        <taxon>Tracheophyta</taxon>
        <taxon>Spermatophyta</taxon>
        <taxon>Magnoliopsida</taxon>
        <taxon>eudicotyledons</taxon>
        <taxon>Gunneridae</taxon>
        <taxon>Pentapetalae</taxon>
        <taxon>asterids</taxon>
        <taxon>campanulids</taxon>
        <taxon>Apiales</taxon>
        <taxon>Apiaceae</taxon>
        <taxon>Apioideae</taxon>
        <taxon>Scandiceae</taxon>
        <taxon>Daucinae</taxon>
        <taxon>Daucus</taxon>
        <taxon>Daucus sect. Daucus</taxon>
    </lineage>
</organism>
<protein>
    <recommendedName>
        <fullName evidence="10">Protein FLX-like 3</fullName>
    </recommendedName>
</protein>
<sequence>MASRNRVPREALDNRRGYHPYHPQGHVGRGPLPPHPALLEEELEIQHLEIRRLFGENRRMVDDRIAMQQELGAAKEELSRMNFVISEIRADQERHSRELIERGQKLEAELHATEPLKNEAAQLRSEVKKLNSVNQNLSVQVKTLTKDLEKLQKDNQQIPLLRAEVDGLHQELMRARTAFDYEKKANIELMEQRQAMEKNLVSMAREVEKLRAEHPNADVRPWAAGGKYGMNVNTSEGGFHAPFGDGYRVHMGAVEKSPLYGSRSGSGSVPGSWGGLEKPHMTRR</sequence>
<reference evidence="8" key="1">
    <citation type="journal article" date="2016" name="Nat. Genet.">
        <title>A high-quality carrot genome assembly provides new insights into carotenoid accumulation and asterid genome evolution.</title>
        <authorList>
            <person name="Iorizzo M."/>
            <person name="Ellison S."/>
            <person name="Senalik D."/>
            <person name="Zeng P."/>
            <person name="Satapoomin P."/>
            <person name="Huang J."/>
            <person name="Bowman M."/>
            <person name="Iovene M."/>
            <person name="Sanseverino W."/>
            <person name="Cavagnaro P."/>
            <person name="Yildiz M."/>
            <person name="Macko-Podgorni A."/>
            <person name="Moranska E."/>
            <person name="Grzebelus E."/>
            <person name="Grzebelus D."/>
            <person name="Ashrafi H."/>
            <person name="Zheng Z."/>
            <person name="Cheng S."/>
            <person name="Spooner D."/>
            <person name="Van Deynze A."/>
            <person name="Simon P."/>
        </authorList>
    </citation>
    <scope>NUCLEOTIDE SEQUENCE</scope>
    <source>
        <tissue evidence="8">Leaf</tissue>
    </source>
</reference>
<feature type="region of interest" description="Disordered" evidence="7">
    <location>
        <begin position="259"/>
        <end position="284"/>
    </location>
</feature>
<feature type="coiled-coil region" evidence="6">
    <location>
        <begin position="120"/>
        <end position="154"/>
    </location>
</feature>
<dbReference type="PANTHER" id="PTHR33405:SF20">
    <property type="entry name" value="PROTEIN FLX-LIKE 3"/>
    <property type="match status" value="1"/>
</dbReference>
<dbReference type="Proteomes" id="UP000077755">
    <property type="component" value="Chromosome 7"/>
</dbReference>
<feature type="compositionally biased region" description="Basic and acidic residues" evidence="7">
    <location>
        <begin position="7"/>
        <end position="16"/>
    </location>
</feature>
<comment type="similarity">
    <text evidence="1">Belongs to the FLX family.</text>
</comment>
<dbReference type="EMBL" id="CP093349">
    <property type="protein sequence ID" value="WOH10817.1"/>
    <property type="molecule type" value="Genomic_DNA"/>
</dbReference>
<feature type="compositionally biased region" description="Low complexity" evidence="7">
    <location>
        <begin position="261"/>
        <end position="271"/>
    </location>
</feature>
<dbReference type="InterPro" id="IPR040353">
    <property type="entry name" value="FLX/FLX-like"/>
</dbReference>
<evidence type="ECO:0000256" key="2">
    <source>
        <dbReference type="ARBA" id="ARBA00022473"/>
    </source>
</evidence>
<evidence type="ECO:0008006" key="10">
    <source>
        <dbReference type="Google" id="ProtNLM"/>
    </source>
</evidence>
<keyword evidence="4 6" id="KW-0175">Coiled coil</keyword>
<reference evidence="8" key="2">
    <citation type="submission" date="2022-03" db="EMBL/GenBank/DDBJ databases">
        <title>Draft title - Genomic analysis of global carrot germplasm unveils the trajectory of domestication and the origin of high carotenoid orange carrot.</title>
        <authorList>
            <person name="Iorizzo M."/>
            <person name="Ellison S."/>
            <person name="Senalik D."/>
            <person name="Macko-Podgorni A."/>
            <person name="Grzebelus D."/>
            <person name="Bostan H."/>
            <person name="Rolling W."/>
            <person name="Curaba J."/>
            <person name="Simon P."/>
        </authorList>
    </citation>
    <scope>NUCLEOTIDE SEQUENCE</scope>
    <source>
        <tissue evidence="8">Leaf</tissue>
    </source>
</reference>
<dbReference type="PANTHER" id="PTHR33405">
    <property type="entry name" value="PROTEIN FLX-LIKE 2"/>
    <property type="match status" value="1"/>
</dbReference>
<keyword evidence="3" id="KW-0221">Differentiation</keyword>
<proteinExistence type="inferred from homology"/>
<evidence type="ECO:0000256" key="3">
    <source>
        <dbReference type="ARBA" id="ARBA00022782"/>
    </source>
</evidence>
<keyword evidence="5" id="KW-0287">Flowering</keyword>
<dbReference type="AlphaFoldDB" id="A0AAF0XPE9"/>